<dbReference type="InterPro" id="IPR036514">
    <property type="entry name" value="SGNH_hydro_sf"/>
</dbReference>
<dbReference type="Proteomes" id="UP001161389">
    <property type="component" value="Unassembled WGS sequence"/>
</dbReference>
<keyword evidence="2" id="KW-1185">Reference proteome</keyword>
<evidence type="ECO:0000313" key="2">
    <source>
        <dbReference type="Proteomes" id="UP001161389"/>
    </source>
</evidence>
<evidence type="ECO:0008006" key="3">
    <source>
        <dbReference type="Google" id="ProtNLM"/>
    </source>
</evidence>
<evidence type="ECO:0000313" key="1">
    <source>
        <dbReference type="EMBL" id="GLQ30353.1"/>
    </source>
</evidence>
<comment type="caution">
    <text evidence="1">The sequence shown here is derived from an EMBL/GenBank/DDBJ whole genome shotgun (WGS) entry which is preliminary data.</text>
</comment>
<protein>
    <recommendedName>
        <fullName evidence="3">SGNH/GDSL hydrolase family protein</fullName>
    </recommendedName>
</protein>
<reference evidence="1" key="2">
    <citation type="submission" date="2023-01" db="EMBL/GenBank/DDBJ databases">
        <title>Draft genome sequence of Litoribrevibacter albus strain NBRC 110071.</title>
        <authorList>
            <person name="Sun Q."/>
            <person name="Mori K."/>
        </authorList>
    </citation>
    <scope>NUCLEOTIDE SEQUENCE</scope>
    <source>
        <strain evidence="1">NBRC 110071</strain>
    </source>
</reference>
<accession>A0AA37S8F1</accession>
<dbReference type="AlphaFoldDB" id="A0AA37S8F1"/>
<dbReference type="GO" id="GO:0016788">
    <property type="term" value="F:hydrolase activity, acting on ester bonds"/>
    <property type="evidence" value="ECO:0007669"/>
    <property type="project" value="UniProtKB-ARBA"/>
</dbReference>
<dbReference type="SUPFAM" id="SSF52266">
    <property type="entry name" value="SGNH hydrolase"/>
    <property type="match status" value="1"/>
</dbReference>
<dbReference type="RefSeq" id="WP_284379125.1">
    <property type="nucleotide sequence ID" value="NZ_BSNM01000003.1"/>
</dbReference>
<name>A0AA37S8F1_9GAMM</name>
<sequence>MTFKSLKQASQQLASMLMTQSKDTLKLVGGLFLLSTVVGCTAGNPYVHDADRDDVITLGDSIFDLSGEIQLFLEEEAGQTFRNYTQSGAELQGGSLAASVVDQYAAAKAANPNIDTIVMDGGGNDILIPAFLFDPYGCKTHWWRWDISNSCRNLVDDIYVQAVDMLNGMDADGVQDIIYLGYYYTTGMQSNLAKAVDYGDLRLEQACSFTTANCQFVDPRPVIVPDDIIGDGIHPATTGSRKIADLIWPRLSNVL</sequence>
<gene>
    <name evidence="1" type="ORF">GCM10007876_08310</name>
</gene>
<dbReference type="EMBL" id="BSNM01000003">
    <property type="protein sequence ID" value="GLQ30353.1"/>
    <property type="molecule type" value="Genomic_DNA"/>
</dbReference>
<proteinExistence type="predicted"/>
<reference evidence="1" key="1">
    <citation type="journal article" date="2014" name="Int. J. Syst. Evol. Microbiol.">
        <title>Complete genome sequence of Corynebacterium casei LMG S-19264T (=DSM 44701T), isolated from a smear-ripened cheese.</title>
        <authorList>
            <consortium name="US DOE Joint Genome Institute (JGI-PGF)"/>
            <person name="Walter F."/>
            <person name="Albersmeier A."/>
            <person name="Kalinowski J."/>
            <person name="Ruckert C."/>
        </authorList>
    </citation>
    <scope>NUCLEOTIDE SEQUENCE</scope>
    <source>
        <strain evidence="1">NBRC 110071</strain>
    </source>
</reference>
<organism evidence="1 2">
    <name type="scientific">Litoribrevibacter albus</name>
    <dbReference type="NCBI Taxonomy" id="1473156"/>
    <lineage>
        <taxon>Bacteria</taxon>
        <taxon>Pseudomonadati</taxon>
        <taxon>Pseudomonadota</taxon>
        <taxon>Gammaproteobacteria</taxon>
        <taxon>Oceanospirillales</taxon>
        <taxon>Oceanospirillaceae</taxon>
        <taxon>Litoribrevibacter</taxon>
    </lineage>
</organism>
<dbReference type="Gene3D" id="3.40.50.1110">
    <property type="entry name" value="SGNH hydrolase"/>
    <property type="match status" value="1"/>
</dbReference>